<evidence type="ECO:0000256" key="1">
    <source>
        <dbReference type="ARBA" id="ARBA00001974"/>
    </source>
</evidence>
<dbReference type="PROSITE" id="PS00978">
    <property type="entry name" value="FAD_G3PDH_2"/>
    <property type="match status" value="1"/>
</dbReference>
<evidence type="ECO:0000256" key="2">
    <source>
        <dbReference type="ARBA" id="ARBA00007330"/>
    </source>
</evidence>
<dbReference type="InterPro" id="IPR006076">
    <property type="entry name" value="FAD-dep_OxRdtase"/>
</dbReference>
<keyword evidence="4" id="KW-0274">FAD</keyword>
<dbReference type="Pfam" id="PF01266">
    <property type="entry name" value="DAO"/>
    <property type="match status" value="1"/>
</dbReference>
<name>A0AAE3GZQ6_9BACT</name>
<keyword evidence="3" id="KW-0285">Flavoprotein</keyword>
<sequence length="540" mass="60597">MNRNENLERIKTEHFDVCVIGAGASGAGVALDAALRGLKVALIDKGDFSCETSSKSTKLIHGGVRYLEQAFKNLDFGQLKQVKHGLAERKYLLSNGSHLSRPLGIITPVFSLIEGLYYTIGLKMYGWFAKNDQLPAARWLSKKEMILGSPDITQKAHSAVMYFDGQLDDARFALALSQTAHQQGVATANYIALTDFKKDNSNKIIAATLKNTLNGETFEIKSKVFVNCTGPFADHLRLLANPAEQARIKPSKGVHIVIPKKYFNGEKALLIPKTNDGRLVFVIPFQSEIMIGTTDTKYDNLNEEPLLNNSEIDYLLETAERYLKAIPTKNEIKSGFGGIRPLISAKKKNPNDTKTLLRDHEVEIDEESGLVSLLGGKWTTYRLMAQDTCDAICEILGSSNVCKTKDFKLLGSQTIFQTKRPENFPLECFEHLINSYGDQTPKILSLIEQRPELLSKIHLDYPFIKAEVIYACEYEMAQTVRDFFARRTRWEILDWNACIVSIETVAELMEEALGWDSERKDLEVESYKGLLEKFKTVASS</sequence>
<dbReference type="SUPFAM" id="SSF54373">
    <property type="entry name" value="FAD-linked reductases, C-terminal domain"/>
    <property type="match status" value="1"/>
</dbReference>
<dbReference type="InterPro" id="IPR000447">
    <property type="entry name" value="G3P_DH_FAD-dep"/>
</dbReference>
<reference evidence="8 9" key="1">
    <citation type="submission" date="2018-11" db="EMBL/GenBank/DDBJ databases">
        <title>Novel bacteria species description.</title>
        <authorList>
            <person name="Han J.-H."/>
        </authorList>
    </citation>
    <scope>NUCLEOTIDE SEQUENCE [LARGE SCALE GENOMIC DNA]</scope>
    <source>
        <strain evidence="8 9">KCTC23259</strain>
    </source>
</reference>
<evidence type="ECO:0000313" key="9">
    <source>
        <dbReference type="Proteomes" id="UP001204144"/>
    </source>
</evidence>
<protein>
    <submittedName>
        <fullName evidence="8">FAD-dependent oxidoreductase</fullName>
    </submittedName>
</protein>
<dbReference type="InterPro" id="IPR036188">
    <property type="entry name" value="FAD/NAD-bd_sf"/>
</dbReference>
<keyword evidence="5" id="KW-0560">Oxidoreductase</keyword>
<evidence type="ECO:0000259" key="6">
    <source>
        <dbReference type="Pfam" id="PF01266"/>
    </source>
</evidence>
<feature type="domain" description="FAD dependent oxidoreductase" evidence="6">
    <location>
        <begin position="16"/>
        <end position="342"/>
    </location>
</feature>
<dbReference type="Gene3D" id="3.30.9.10">
    <property type="entry name" value="D-Amino Acid Oxidase, subunit A, domain 2"/>
    <property type="match status" value="1"/>
</dbReference>
<evidence type="ECO:0000259" key="7">
    <source>
        <dbReference type="Pfam" id="PF16901"/>
    </source>
</evidence>
<evidence type="ECO:0000256" key="5">
    <source>
        <dbReference type="ARBA" id="ARBA00023002"/>
    </source>
</evidence>
<proteinExistence type="inferred from homology"/>
<evidence type="ECO:0000256" key="3">
    <source>
        <dbReference type="ARBA" id="ARBA00022630"/>
    </source>
</evidence>
<gene>
    <name evidence="8" type="ORF">EGI31_01600</name>
</gene>
<dbReference type="InterPro" id="IPR031656">
    <property type="entry name" value="DAO_C"/>
</dbReference>
<dbReference type="RefSeq" id="WP_255035371.1">
    <property type="nucleotide sequence ID" value="NZ_RJUF01000002.1"/>
</dbReference>
<dbReference type="PANTHER" id="PTHR11985:SF15">
    <property type="entry name" value="GLYCEROL-3-PHOSPHATE DEHYDROGENASE, MITOCHONDRIAL"/>
    <property type="match status" value="1"/>
</dbReference>
<dbReference type="Gene3D" id="1.10.8.870">
    <property type="entry name" value="Alpha-glycerophosphate oxidase, cap domain"/>
    <property type="match status" value="1"/>
</dbReference>
<dbReference type="Proteomes" id="UP001204144">
    <property type="component" value="Unassembled WGS sequence"/>
</dbReference>
<evidence type="ECO:0000313" key="8">
    <source>
        <dbReference type="EMBL" id="MCP9761630.1"/>
    </source>
</evidence>
<keyword evidence="9" id="KW-1185">Reference proteome</keyword>
<dbReference type="Gene3D" id="3.50.50.60">
    <property type="entry name" value="FAD/NAD(P)-binding domain"/>
    <property type="match status" value="1"/>
</dbReference>
<feature type="domain" description="Alpha-glycerophosphate oxidase C-terminal" evidence="7">
    <location>
        <begin position="402"/>
        <end position="520"/>
    </location>
</feature>
<comment type="caution">
    <text evidence="8">The sequence shown here is derived from an EMBL/GenBank/DDBJ whole genome shotgun (WGS) entry which is preliminary data.</text>
</comment>
<dbReference type="GO" id="GO:0004368">
    <property type="term" value="F:glycerol-3-phosphate dehydrogenase (quinone) activity"/>
    <property type="evidence" value="ECO:0007669"/>
    <property type="project" value="InterPro"/>
</dbReference>
<comment type="cofactor">
    <cofactor evidence="1">
        <name>FAD</name>
        <dbReference type="ChEBI" id="CHEBI:57692"/>
    </cofactor>
</comment>
<dbReference type="SUPFAM" id="SSF51905">
    <property type="entry name" value="FAD/NAD(P)-binding domain"/>
    <property type="match status" value="1"/>
</dbReference>
<dbReference type="PANTHER" id="PTHR11985">
    <property type="entry name" value="GLYCEROL-3-PHOSPHATE DEHYDROGENASE"/>
    <property type="match status" value="1"/>
</dbReference>
<dbReference type="PRINTS" id="PR01001">
    <property type="entry name" value="FADG3PDH"/>
</dbReference>
<evidence type="ECO:0000256" key="4">
    <source>
        <dbReference type="ARBA" id="ARBA00022827"/>
    </source>
</evidence>
<organism evidence="8 9">
    <name type="scientific">Lacihabitans soyangensis</name>
    <dbReference type="NCBI Taxonomy" id="869394"/>
    <lineage>
        <taxon>Bacteria</taxon>
        <taxon>Pseudomonadati</taxon>
        <taxon>Bacteroidota</taxon>
        <taxon>Cytophagia</taxon>
        <taxon>Cytophagales</taxon>
        <taxon>Leadbetterellaceae</taxon>
        <taxon>Lacihabitans</taxon>
    </lineage>
</organism>
<accession>A0AAE3GZQ6</accession>
<dbReference type="Pfam" id="PF16901">
    <property type="entry name" value="DAO_C"/>
    <property type="match status" value="1"/>
</dbReference>
<dbReference type="EMBL" id="RJUF01000002">
    <property type="protein sequence ID" value="MCP9761630.1"/>
    <property type="molecule type" value="Genomic_DNA"/>
</dbReference>
<dbReference type="AlphaFoldDB" id="A0AAE3GZQ6"/>
<dbReference type="InterPro" id="IPR038299">
    <property type="entry name" value="DAO_C_sf"/>
</dbReference>
<comment type="similarity">
    <text evidence="2">Belongs to the FAD-dependent glycerol-3-phosphate dehydrogenase family.</text>
</comment>
<dbReference type="GO" id="GO:0006072">
    <property type="term" value="P:glycerol-3-phosphate metabolic process"/>
    <property type="evidence" value="ECO:0007669"/>
    <property type="project" value="InterPro"/>
</dbReference>